<dbReference type="SUPFAM" id="SSF50249">
    <property type="entry name" value="Nucleic acid-binding proteins"/>
    <property type="match status" value="6"/>
</dbReference>
<keyword evidence="5 7" id="KW-0687">Ribonucleoprotein</keyword>
<dbReference type="FunFam" id="2.40.50.140:FF:000011">
    <property type="entry name" value="30S ribosomal protein S1"/>
    <property type="match status" value="1"/>
</dbReference>
<dbReference type="PANTHER" id="PTHR10724:SF7">
    <property type="entry name" value="SMALL RIBOSOMAL SUBUNIT PROTEIN BS1C"/>
    <property type="match status" value="1"/>
</dbReference>
<feature type="domain" description="S1 motif" evidence="9">
    <location>
        <begin position="185"/>
        <end position="253"/>
    </location>
</feature>
<dbReference type="NCBIfam" id="NF004952">
    <property type="entry name" value="PRK06299.1-2"/>
    <property type="match status" value="1"/>
</dbReference>
<name>A0A7V5XYT0_UNCW3</name>
<comment type="similarity">
    <text evidence="1 7">Belongs to the bacterial ribosomal protein bS1 family.</text>
</comment>
<dbReference type="InterPro" id="IPR003029">
    <property type="entry name" value="S1_domain"/>
</dbReference>
<dbReference type="FunFam" id="2.40.50.140:FF:000103">
    <property type="entry name" value="protein RRP5 homolog"/>
    <property type="match status" value="1"/>
</dbReference>
<dbReference type="GO" id="GO:0022627">
    <property type="term" value="C:cytosolic small ribosomal subunit"/>
    <property type="evidence" value="ECO:0007669"/>
    <property type="project" value="TreeGrafter"/>
</dbReference>
<dbReference type="AlphaFoldDB" id="A0A7V5XYT0"/>
<evidence type="ECO:0000313" key="10">
    <source>
        <dbReference type="EMBL" id="HHR48089.1"/>
    </source>
</evidence>
<evidence type="ECO:0000256" key="5">
    <source>
        <dbReference type="ARBA" id="ARBA00023274"/>
    </source>
</evidence>
<proteinExistence type="inferred from homology"/>
<comment type="caution">
    <text evidence="10">The sequence shown here is derived from an EMBL/GenBank/DDBJ whole genome shotgun (WGS) entry which is preliminary data.</text>
</comment>
<dbReference type="CDD" id="cd05687">
    <property type="entry name" value="S1_RPS1_repeat_ec1_hs1"/>
    <property type="match status" value="1"/>
</dbReference>
<keyword evidence="4 7" id="KW-0689">Ribosomal protein</keyword>
<evidence type="ECO:0000256" key="1">
    <source>
        <dbReference type="ARBA" id="ARBA00006767"/>
    </source>
</evidence>
<reference evidence="10" key="1">
    <citation type="journal article" date="2020" name="mSystems">
        <title>Genome- and Community-Level Interaction Insights into Carbon Utilization and Element Cycling Functions of Hydrothermarchaeota in Hydrothermal Sediment.</title>
        <authorList>
            <person name="Zhou Z."/>
            <person name="Liu Y."/>
            <person name="Xu W."/>
            <person name="Pan J."/>
            <person name="Luo Z.H."/>
            <person name="Li M."/>
        </authorList>
    </citation>
    <scope>NUCLEOTIDE SEQUENCE [LARGE SCALE GENOMIC DNA]</scope>
    <source>
        <strain evidence="10">SpSt-791</strain>
    </source>
</reference>
<evidence type="ECO:0000256" key="8">
    <source>
        <dbReference type="SAM" id="MobiDB-lite"/>
    </source>
</evidence>
<keyword evidence="2" id="KW-0677">Repeat</keyword>
<feature type="domain" description="S1 motif" evidence="9">
    <location>
        <begin position="270"/>
        <end position="340"/>
    </location>
</feature>
<dbReference type="Pfam" id="PF00575">
    <property type="entry name" value="S1"/>
    <property type="match status" value="6"/>
</dbReference>
<dbReference type="CDD" id="cd04465">
    <property type="entry name" value="S1_RPS1_repeat_ec2_hs2"/>
    <property type="match status" value="1"/>
</dbReference>
<sequence>MKFEDLLSQYTVPLKEKEIVKGRIIKILKNSVLVDLGLKSEGEIPIEEFSDPQELKEGNEIYVYLEKIEDKEGKPVISKKQADFLLRWDKIKEKYEKGEPVEMKVRKKVKGGLMVEVLGLPAFLPGSQIDIKPVPNHDALIGQVLKGKIIQVNYPKQNIVVSRRELLEEELQRKREALLKKIKVGDVVTARVKALAEFGAFVEIDGVDALLHVSDISWNKVVHPSEVLSVDQEIKVKVLAIDEKSYRITVGMKQLQPHPWDIVEEKYPVGSRVKGRVTSLAEYGAFVELEKGIEGLIHVSEMSWTRTIHHPSQILKVGQEVEAVVLHVDKENRRISLGLKQTMPDPWSLVDEKFKIGDKVTGKIRGFKEFGAFVELEEGIEGLIPTAEISWTKKIKHPKEVFKKGQKVEAIIMEIDKVNRRITLSVRRLKEDPLEIFSKEYKVGDNLKVRILDIPKAGLVVGLPYGLEGFIPNRMIAYDENRKRIEHKIGEEIEGKLMEIDKEKRRIVLSERAVKEELLKAVVKEEQPTIAEDLPKSRERKRKYTIGEKIRRSKKDKGE</sequence>
<dbReference type="InterPro" id="IPR035104">
    <property type="entry name" value="Ribosomal_protein_S1-like"/>
</dbReference>
<evidence type="ECO:0000256" key="7">
    <source>
        <dbReference type="PIRNR" id="PIRNR002111"/>
    </source>
</evidence>
<dbReference type="SMART" id="SM00316">
    <property type="entry name" value="S1"/>
    <property type="match status" value="6"/>
</dbReference>
<feature type="domain" description="S1 motif" evidence="9">
    <location>
        <begin position="444"/>
        <end position="512"/>
    </location>
</feature>
<dbReference type="Gene3D" id="2.40.50.140">
    <property type="entry name" value="Nucleic acid-binding proteins"/>
    <property type="match status" value="6"/>
</dbReference>
<feature type="domain" description="S1 motif" evidence="9">
    <location>
        <begin position="17"/>
        <end position="80"/>
    </location>
</feature>
<dbReference type="GO" id="GO:0003735">
    <property type="term" value="F:structural constituent of ribosome"/>
    <property type="evidence" value="ECO:0007669"/>
    <property type="project" value="InterPro"/>
</dbReference>
<evidence type="ECO:0000256" key="3">
    <source>
        <dbReference type="ARBA" id="ARBA00022884"/>
    </source>
</evidence>
<evidence type="ECO:0000256" key="2">
    <source>
        <dbReference type="ARBA" id="ARBA00022737"/>
    </source>
</evidence>
<feature type="compositionally biased region" description="Basic and acidic residues" evidence="8">
    <location>
        <begin position="545"/>
        <end position="559"/>
    </location>
</feature>
<gene>
    <name evidence="10" type="ORF">ENV79_00365</name>
</gene>
<feature type="region of interest" description="Disordered" evidence="8">
    <location>
        <begin position="530"/>
        <end position="559"/>
    </location>
</feature>
<dbReference type="GO" id="GO:0006412">
    <property type="term" value="P:translation"/>
    <property type="evidence" value="ECO:0007669"/>
    <property type="project" value="InterPro"/>
</dbReference>
<comment type="function">
    <text evidence="6 7">Binds mRNA; thus facilitating recognition of the initiation point. It is needed to translate mRNA with a short Shine-Dalgarno (SD) purine-rich sequence.</text>
</comment>
<evidence type="ECO:0000256" key="6">
    <source>
        <dbReference type="ARBA" id="ARBA00025604"/>
    </source>
</evidence>
<feature type="domain" description="S1 motif" evidence="9">
    <location>
        <begin position="98"/>
        <end position="164"/>
    </location>
</feature>
<evidence type="ECO:0000259" key="9">
    <source>
        <dbReference type="PROSITE" id="PS50126"/>
    </source>
</evidence>
<dbReference type="InterPro" id="IPR012340">
    <property type="entry name" value="NA-bd_OB-fold"/>
</dbReference>
<dbReference type="PIRSF" id="PIRSF002111">
    <property type="entry name" value="RpsA"/>
    <property type="match status" value="1"/>
</dbReference>
<dbReference type="PROSITE" id="PS50126">
    <property type="entry name" value="S1"/>
    <property type="match status" value="6"/>
</dbReference>
<dbReference type="PRINTS" id="PR00681">
    <property type="entry name" value="RIBOSOMALS1"/>
</dbReference>
<dbReference type="EMBL" id="DTHS01000005">
    <property type="protein sequence ID" value="HHR48089.1"/>
    <property type="molecule type" value="Genomic_DNA"/>
</dbReference>
<accession>A0A7V5XYT0</accession>
<protein>
    <recommendedName>
        <fullName evidence="7">30S ribosomal protein S1</fullName>
    </recommendedName>
</protein>
<dbReference type="InterPro" id="IPR000110">
    <property type="entry name" value="Ribosomal_bS1"/>
</dbReference>
<dbReference type="PANTHER" id="PTHR10724">
    <property type="entry name" value="30S RIBOSOMAL PROTEIN S1"/>
    <property type="match status" value="1"/>
</dbReference>
<organism evidence="10">
    <name type="scientific">candidate division WOR-3 bacterium</name>
    <dbReference type="NCBI Taxonomy" id="2052148"/>
    <lineage>
        <taxon>Bacteria</taxon>
        <taxon>Bacteria division WOR-3</taxon>
    </lineage>
</organism>
<dbReference type="GO" id="GO:0003729">
    <property type="term" value="F:mRNA binding"/>
    <property type="evidence" value="ECO:0007669"/>
    <property type="project" value="TreeGrafter"/>
</dbReference>
<feature type="domain" description="S1 motif" evidence="9">
    <location>
        <begin position="357"/>
        <end position="427"/>
    </location>
</feature>
<keyword evidence="3 7" id="KW-0694">RNA-binding</keyword>
<dbReference type="CDD" id="cd05688">
    <property type="entry name" value="S1_RPS1_repeat_ec3"/>
    <property type="match status" value="1"/>
</dbReference>
<dbReference type="InterPro" id="IPR050437">
    <property type="entry name" value="Ribos_protein_bS1-like"/>
</dbReference>
<evidence type="ECO:0000256" key="4">
    <source>
        <dbReference type="ARBA" id="ARBA00022980"/>
    </source>
</evidence>